<proteinExistence type="predicted"/>
<sequence length="314" mass="35117">MGEVLVGTASWTDKTLLASGWYPPRVRTAEERLRFYAGHFPLVEVDSTYYAPPSQETARLWAERTRPGFVFDVKAFSLLTGHPTRPAALPRRLRPGGDAGPAADGDRTGKKNLYAADLPPGVVDQVWEAFVSALLPLQEAGRLGAVLFQFPRWFPIGERNKRYILSCRRRCEPLPISVEFRNRTWMSVENRAETLDFLRSYAIPYVCVDMPQGHPCSAPPVVAATSGLAVVRFHGHSAKWTSHDIHEKFGYLYSPEELREWSPRLRELAGEADTTHVLMNNCYRDYAQTNAGQLAALLRDAADVPVRPAPAPSE</sequence>
<dbReference type="Proteomes" id="UP001596496">
    <property type="component" value="Unassembled WGS sequence"/>
</dbReference>
<dbReference type="SUPFAM" id="SSF117396">
    <property type="entry name" value="TM1631-like"/>
    <property type="match status" value="1"/>
</dbReference>
<reference evidence="3" key="1">
    <citation type="journal article" date="2019" name="Int. J. Syst. Evol. Microbiol.">
        <title>The Global Catalogue of Microorganisms (GCM) 10K type strain sequencing project: providing services to taxonomists for standard genome sequencing and annotation.</title>
        <authorList>
            <consortium name="The Broad Institute Genomics Platform"/>
            <consortium name="The Broad Institute Genome Sequencing Center for Infectious Disease"/>
            <person name="Wu L."/>
            <person name="Ma J."/>
        </authorList>
    </citation>
    <scope>NUCLEOTIDE SEQUENCE [LARGE SCALE GENOMIC DNA]</scope>
    <source>
        <strain evidence="3">CECT 7649</strain>
    </source>
</reference>
<dbReference type="RefSeq" id="WP_380831038.1">
    <property type="nucleotide sequence ID" value="NZ_JBHTCG010000037.1"/>
</dbReference>
<evidence type="ECO:0000313" key="3">
    <source>
        <dbReference type="Proteomes" id="UP001596496"/>
    </source>
</evidence>
<dbReference type="Gene3D" id="3.20.20.410">
    <property type="entry name" value="Protein of unknown function UPF0759"/>
    <property type="match status" value="1"/>
</dbReference>
<evidence type="ECO:0000313" key="2">
    <source>
        <dbReference type="EMBL" id="MFC7387346.1"/>
    </source>
</evidence>
<organism evidence="2 3">
    <name type="scientific">Sphaerisporangium rhizosphaerae</name>
    <dbReference type="NCBI Taxonomy" id="2269375"/>
    <lineage>
        <taxon>Bacteria</taxon>
        <taxon>Bacillati</taxon>
        <taxon>Actinomycetota</taxon>
        <taxon>Actinomycetes</taxon>
        <taxon>Streptosporangiales</taxon>
        <taxon>Streptosporangiaceae</taxon>
        <taxon>Sphaerisporangium</taxon>
    </lineage>
</organism>
<dbReference type="PANTHER" id="PTHR30348:SF13">
    <property type="entry name" value="UPF0759 PROTEIN YUNF"/>
    <property type="match status" value="1"/>
</dbReference>
<evidence type="ECO:0000256" key="1">
    <source>
        <dbReference type="SAM" id="MobiDB-lite"/>
    </source>
</evidence>
<keyword evidence="3" id="KW-1185">Reference proteome</keyword>
<dbReference type="Pfam" id="PF01904">
    <property type="entry name" value="DUF72"/>
    <property type="match status" value="1"/>
</dbReference>
<protein>
    <submittedName>
        <fullName evidence="2">DUF72 domain-containing protein</fullName>
    </submittedName>
</protein>
<dbReference type="PANTHER" id="PTHR30348">
    <property type="entry name" value="UNCHARACTERIZED PROTEIN YECE"/>
    <property type="match status" value="1"/>
</dbReference>
<gene>
    <name evidence="2" type="ORF">ACFQSB_34430</name>
</gene>
<comment type="caution">
    <text evidence="2">The sequence shown here is derived from an EMBL/GenBank/DDBJ whole genome shotgun (WGS) entry which is preliminary data.</text>
</comment>
<dbReference type="InterPro" id="IPR002763">
    <property type="entry name" value="DUF72"/>
</dbReference>
<name>A0ABW2PJH4_9ACTN</name>
<dbReference type="InterPro" id="IPR036520">
    <property type="entry name" value="UPF0759_sf"/>
</dbReference>
<dbReference type="EMBL" id="JBHTCG010000037">
    <property type="protein sequence ID" value="MFC7387346.1"/>
    <property type="molecule type" value="Genomic_DNA"/>
</dbReference>
<accession>A0ABW2PJH4</accession>
<feature type="region of interest" description="Disordered" evidence="1">
    <location>
        <begin position="86"/>
        <end position="110"/>
    </location>
</feature>